<keyword evidence="3 6" id="KW-0812">Transmembrane</keyword>
<comment type="similarity">
    <text evidence="6">Belongs to the insect chemoreceptor superfamily. Gustatory receptor (GR) family.</text>
</comment>
<keyword evidence="6 7" id="KW-0675">Receptor</keyword>
<dbReference type="Pfam" id="PF08395">
    <property type="entry name" value="7tm_7"/>
    <property type="match status" value="1"/>
</dbReference>
<evidence type="ECO:0000256" key="6">
    <source>
        <dbReference type="RuleBase" id="RU363108"/>
    </source>
</evidence>
<evidence type="ECO:0000256" key="2">
    <source>
        <dbReference type="ARBA" id="ARBA00022475"/>
    </source>
</evidence>
<dbReference type="GO" id="GO:0005886">
    <property type="term" value="C:plasma membrane"/>
    <property type="evidence" value="ECO:0007669"/>
    <property type="project" value="UniProtKB-SubCell"/>
</dbReference>
<dbReference type="EMBL" id="MK249051">
    <property type="protein sequence ID" value="QGW45465.1"/>
    <property type="molecule type" value="mRNA"/>
</dbReference>
<protein>
    <recommendedName>
        <fullName evidence="6">Gustatory receptor</fullName>
    </recommendedName>
</protein>
<keyword evidence="6" id="KW-0807">Transducer</keyword>
<sequence length="351" mass="40494">MSLENTWTPLLYAFYFLGQSPFPLTAIASKNYFKRLLLKLPIFIVFGASMYGTIHFFNTDFYFAWYNEGLIVIHILLILSSITTNLVMTSRSLFRGSVCVQLQQSFGALEMEFQKLLPNKNVKFRKFRNVFLMKFFAVLISNFVLVFAMAMSRIKTEYSHTSFMIVLAFINDLCALQVVLYLDLTKFFLKTISATFRKIAGEEAKCVREAVIRTELLVSTKKCYLSISKTVDKINEHFGPFLLSYIVQQSMAVAYYIFWILDNKFSIGFWPSLDNGSVLLCALLSLFLVLNSCQKICTETQTIGSFLYEDEYLVRGDGQRFLTLIINQPIKITTMDFFKLDRSFFASVSKF</sequence>
<comment type="function">
    <text evidence="6">Gustatory receptor which mediates acceptance or avoidance behavior, depending on its substrates.</text>
</comment>
<comment type="subcellular location">
    <subcellularLocation>
        <location evidence="1 6">Cell membrane</location>
        <topology evidence="1 6">Multi-pass membrane protein</topology>
    </subcellularLocation>
</comment>
<feature type="transmembrane region" description="Helical" evidence="6">
    <location>
        <begin position="242"/>
        <end position="261"/>
    </location>
</feature>
<dbReference type="InterPro" id="IPR013604">
    <property type="entry name" value="7TM_chemorcpt"/>
</dbReference>
<evidence type="ECO:0000256" key="1">
    <source>
        <dbReference type="ARBA" id="ARBA00004651"/>
    </source>
</evidence>
<keyword evidence="2 6" id="KW-1003">Cell membrane</keyword>
<feature type="transmembrane region" description="Helical" evidence="6">
    <location>
        <begin position="130"/>
        <end position="151"/>
    </location>
</feature>
<feature type="transmembrane region" description="Helical" evidence="6">
    <location>
        <begin position="163"/>
        <end position="182"/>
    </location>
</feature>
<evidence type="ECO:0000256" key="4">
    <source>
        <dbReference type="ARBA" id="ARBA00022989"/>
    </source>
</evidence>
<dbReference type="AlphaFoldDB" id="A0A6B9CBR3"/>
<accession>A0A6B9CBR3</accession>
<name>A0A6B9CBR3_9DIPT</name>
<evidence type="ECO:0000256" key="3">
    <source>
        <dbReference type="ARBA" id="ARBA00022692"/>
    </source>
</evidence>
<evidence type="ECO:0000256" key="5">
    <source>
        <dbReference type="ARBA" id="ARBA00023136"/>
    </source>
</evidence>
<feature type="transmembrane region" description="Helical" evidence="6">
    <location>
        <begin position="12"/>
        <end position="29"/>
    </location>
</feature>
<organism evidence="7">
    <name type="scientific">Bradysia odoriphaga</name>
    <dbReference type="NCBI Taxonomy" id="1564500"/>
    <lineage>
        <taxon>Eukaryota</taxon>
        <taxon>Metazoa</taxon>
        <taxon>Ecdysozoa</taxon>
        <taxon>Arthropoda</taxon>
        <taxon>Hexapoda</taxon>
        <taxon>Insecta</taxon>
        <taxon>Pterygota</taxon>
        <taxon>Neoptera</taxon>
        <taxon>Endopterygota</taxon>
        <taxon>Diptera</taxon>
        <taxon>Nematocera</taxon>
        <taxon>Sciaroidea</taxon>
        <taxon>Sciaridae</taxon>
        <taxon>Bradysia</taxon>
    </lineage>
</organism>
<proteinExistence type="evidence at transcript level"/>
<feature type="transmembrane region" description="Helical" evidence="6">
    <location>
        <begin position="267"/>
        <end position="290"/>
    </location>
</feature>
<reference evidence="7" key="1">
    <citation type="submission" date="2018-11" db="EMBL/GenBank/DDBJ databases">
        <authorList>
            <person name="Zhao Y."/>
            <person name="Mu W."/>
            <person name="Zhou C."/>
        </authorList>
    </citation>
    <scope>NUCLEOTIDE SEQUENCE</scope>
</reference>
<keyword evidence="4 6" id="KW-1133">Transmembrane helix</keyword>
<dbReference type="GO" id="GO:0007165">
    <property type="term" value="P:signal transduction"/>
    <property type="evidence" value="ECO:0007669"/>
    <property type="project" value="UniProtKB-KW"/>
</dbReference>
<dbReference type="GO" id="GO:0050909">
    <property type="term" value="P:sensory perception of taste"/>
    <property type="evidence" value="ECO:0007669"/>
    <property type="project" value="InterPro"/>
</dbReference>
<evidence type="ECO:0000313" key="7">
    <source>
        <dbReference type="EMBL" id="QGW45465.1"/>
    </source>
</evidence>
<keyword evidence="5 6" id="KW-0472">Membrane</keyword>
<feature type="transmembrane region" description="Helical" evidence="6">
    <location>
        <begin position="36"/>
        <end position="57"/>
    </location>
</feature>
<feature type="transmembrane region" description="Helical" evidence="6">
    <location>
        <begin position="69"/>
        <end position="88"/>
    </location>
</feature>